<name>A0A843VMU1_COLES</name>
<organism evidence="1 2">
    <name type="scientific">Colocasia esculenta</name>
    <name type="common">Wild taro</name>
    <name type="synonym">Arum esculentum</name>
    <dbReference type="NCBI Taxonomy" id="4460"/>
    <lineage>
        <taxon>Eukaryota</taxon>
        <taxon>Viridiplantae</taxon>
        <taxon>Streptophyta</taxon>
        <taxon>Embryophyta</taxon>
        <taxon>Tracheophyta</taxon>
        <taxon>Spermatophyta</taxon>
        <taxon>Magnoliopsida</taxon>
        <taxon>Liliopsida</taxon>
        <taxon>Araceae</taxon>
        <taxon>Aroideae</taxon>
        <taxon>Colocasieae</taxon>
        <taxon>Colocasia</taxon>
    </lineage>
</organism>
<gene>
    <name evidence="1" type="ORF">Taro_029023</name>
</gene>
<dbReference type="EMBL" id="NMUH01001908">
    <property type="protein sequence ID" value="MQL96356.1"/>
    <property type="molecule type" value="Genomic_DNA"/>
</dbReference>
<dbReference type="Proteomes" id="UP000652761">
    <property type="component" value="Unassembled WGS sequence"/>
</dbReference>
<keyword evidence="2" id="KW-1185">Reference proteome</keyword>
<dbReference type="OrthoDB" id="443318at2759"/>
<reference evidence="1" key="1">
    <citation type="submission" date="2017-07" db="EMBL/GenBank/DDBJ databases">
        <title>Taro Niue Genome Assembly and Annotation.</title>
        <authorList>
            <person name="Atibalentja N."/>
            <person name="Keating K."/>
            <person name="Fields C.J."/>
        </authorList>
    </citation>
    <scope>NUCLEOTIDE SEQUENCE</scope>
    <source>
        <strain evidence="1">Niue_2</strain>
        <tissue evidence="1">Leaf</tissue>
    </source>
</reference>
<protein>
    <submittedName>
        <fullName evidence="1">Uncharacterized protein</fullName>
    </submittedName>
</protein>
<evidence type="ECO:0000313" key="1">
    <source>
        <dbReference type="EMBL" id="MQL96356.1"/>
    </source>
</evidence>
<comment type="caution">
    <text evidence="1">The sequence shown here is derived from an EMBL/GenBank/DDBJ whole genome shotgun (WGS) entry which is preliminary data.</text>
</comment>
<evidence type="ECO:0000313" key="2">
    <source>
        <dbReference type="Proteomes" id="UP000652761"/>
    </source>
</evidence>
<proteinExistence type="predicted"/>
<accession>A0A843VMU1</accession>
<dbReference type="AlphaFoldDB" id="A0A843VMU1"/>
<sequence>MAAWLRELQWEGLEGFLVAEWRVWRLGAAGEGGGRLAGYVQSEGWLSEVVVAGRGTWCRPTRAERADL</sequence>